<comment type="subcellular location">
    <subcellularLocation>
        <location evidence="1">Mitochondrion outer membrane</location>
        <topology evidence="1">Multi-pass membrane protein</topology>
    </subcellularLocation>
</comment>
<feature type="domain" description="Dynamin-type G" evidence="15">
    <location>
        <begin position="100"/>
        <end position="351"/>
    </location>
</feature>
<keyword evidence="10" id="KW-0342">GTP-binding</keyword>
<dbReference type="InterPro" id="IPR006884">
    <property type="entry name" value="Fzo/mitofusin_HR2"/>
</dbReference>
<dbReference type="FunFam" id="3.40.50.300:FF:000214">
    <property type="entry name" value="Mitofusin 2"/>
    <property type="match status" value="1"/>
</dbReference>
<evidence type="ECO:0000259" key="15">
    <source>
        <dbReference type="PROSITE" id="PS51718"/>
    </source>
</evidence>
<keyword evidence="2 14" id="KW-0812">Transmembrane</keyword>
<keyword evidence="4" id="KW-1000">Mitochondrion outer membrane</keyword>
<organism>
    <name type="scientific">Branchiostoma floridae</name>
    <name type="common">Florida lancelet</name>
    <name type="synonym">Amphioxus</name>
    <dbReference type="NCBI Taxonomy" id="7739"/>
    <lineage>
        <taxon>Eukaryota</taxon>
        <taxon>Metazoa</taxon>
        <taxon>Chordata</taxon>
        <taxon>Cephalochordata</taxon>
        <taxon>Leptocardii</taxon>
        <taxon>Amphioxiformes</taxon>
        <taxon>Branchiostomatidae</taxon>
        <taxon>Branchiostoma</taxon>
    </lineage>
</organism>
<sequence length="776" mass="87916">MSGSLIRSISTVATPMHSLGAEKKKKTSDKDPGSPLKHFVTAKKRINGIFEQITGYIDESSDFLKESNAKCDGLEIVNENHVNQVEQYKAKVAGIAQVISRDKMKVAFFGRTSNGKSTVVNAMLRDKILPSGIGHTTNCFINVEGSDGYEAYLLTPDSDDRKTVQSVGQLAHALCGERLEDSSILVKVFWPKGRCALLRDDVVLLDSPGIDVTPDLDSWIDEHCLDADVFVLVANSESTLMRTAREKNFFHTVSERLSKPNIFILNNRWDASASEPEFMEAVKKQHLERCVSFLVEELGVVDRLQAEDRVFFVSAKEALQSRLQKQQGMPEEGGALAEGFQARLFEFENFERKFEETISHSAVMTKFDQHAKRGKTISSALKEVMEDVFGRSSQQRAICIEQCKEQSDRLEVTEKQLDLMTQECKDRIRDMTEDVEKQVSSAMREEIRRLSVLMDEFNTPFHPNPMVLKVYKKELHTHLEQGLGRNLATRCMPNLSQTLELVQTEMTERMEALLPPEVRQQCMEQSGAVLVRREPFEANFHLDIHNLCADFQENIEFQFSLGWQALVRRFLGPKTAKRALMGYDDTVPRPLPPAEVGEVVLAPHVQDLMAQDAEIMARFITNLASIYSRSSVGVLVITGVIWKAVGWRLIAVTGGLYALLYLYERLTWTNKAKERTFKKQFVDYASDKLQLVVSFTSQNISHQVQQELSGNFARLCRQVDVAKEELQREISQLNTEIDQLEEVQQRAKLLRNKAGWLDSELNSFVQQYLHGGNMSG</sequence>
<dbReference type="GO" id="GO:0005525">
    <property type="term" value="F:GTP binding"/>
    <property type="evidence" value="ECO:0007669"/>
    <property type="project" value="UniProtKB-KW"/>
</dbReference>
<evidence type="ECO:0000256" key="9">
    <source>
        <dbReference type="ARBA" id="ARBA00023128"/>
    </source>
</evidence>
<evidence type="ECO:0000256" key="2">
    <source>
        <dbReference type="ARBA" id="ARBA00022692"/>
    </source>
</evidence>
<dbReference type="SUPFAM" id="SSF111479">
    <property type="entry name" value="Fzo-like conserved region"/>
    <property type="match status" value="1"/>
</dbReference>
<dbReference type="Pfam" id="PF04799">
    <property type="entry name" value="Fzo_mitofusin"/>
    <property type="match status" value="1"/>
</dbReference>
<keyword evidence="8 12" id="KW-0175">Coiled coil</keyword>
<feature type="region of interest" description="Disordered" evidence="13">
    <location>
        <begin position="17"/>
        <end position="36"/>
    </location>
</feature>
<keyword evidence="5" id="KW-0378">Hydrolase</keyword>
<dbReference type="Pfam" id="PF00350">
    <property type="entry name" value="Dynamin_N"/>
    <property type="match status" value="1"/>
</dbReference>
<keyword evidence="7 14" id="KW-1133">Transmembrane helix</keyword>
<evidence type="ECO:0000256" key="12">
    <source>
        <dbReference type="SAM" id="Coils"/>
    </source>
</evidence>
<evidence type="ECO:0000256" key="5">
    <source>
        <dbReference type="ARBA" id="ARBA00022801"/>
    </source>
</evidence>
<dbReference type="Gene3D" id="3.40.50.300">
    <property type="entry name" value="P-loop containing nucleotide triphosphate hydrolases"/>
    <property type="match status" value="1"/>
</dbReference>
<dbReference type="SUPFAM" id="SSF52540">
    <property type="entry name" value="P-loop containing nucleoside triphosphate hydrolases"/>
    <property type="match status" value="1"/>
</dbReference>
<dbReference type="InterPro" id="IPR045063">
    <property type="entry name" value="Dynamin_N"/>
</dbReference>
<dbReference type="EMBL" id="GG666627">
    <property type="protein sequence ID" value="EEN47623.1"/>
    <property type="molecule type" value="Genomic_DNA"/>
</dbReference>
<keyword evidence="9" id="KW-0496">Mitochondrion</keyword>
<dbReference type="AlphaFoldDB" id="C3ZI98"/>
<dbReference type="PANTHER" id="PTHR10465">
    <property type="entry name" value="TRANSMEMBRANE GTPASE FZO1"/>
    <property type="match status" value="1"/>
</dbReference>
<evidence type="ECO:0000256" key="6">
    <source>
        <dbReference type="ARBA" id="ARBA00022843"/>
    </source>
</evidence>
<evidence type="ECO:0000256" key="3">
    <source>
        <dbReference type="ARBA" id="ARBA00022741"/>
    </source>
</evidence>
<dbReference type="InterPro" id="IPR027094">
    <property type="entry name" value="Mitofusin_fam"/>
</dbReference>
<feature type="transmembrane region" description="Helical" evidence="14">
    <location>
        <begin position="645"/>
        <end position="663"/>
    </location>
</feature>
<keyword evidence="11 14" id="KW-0472">Membrane</keyword>
<evidence type="ECO:0000256" key="11">
    <source>
        <dbReference type="ARBA" id="ARBA00023136"/>
    </source>
</evidence>
<gene>
    <name evidence="16" type="ORF">BRAFLDRAFT_223384</name>
</gene>
<keyword evidence="3" id="KW-0547">Nucleotide-binding</keyword>
<dbReference type="GO" id="GO:0003924">
    <property type="term" value="F:GTPase activity"/>
    <property type="evidence" value="ECO:0007669"/>
    <property type="project" value="InterPro"/>
</dbReference>
<dbReference type="CDD" id="cd09912">
    <property type="entry name" value="DLP_2"/>
    <property type="match status" value="1"/>
</dbReference>
<dbReference type="InterPro" id="IPR027417">
    <property type="entry name" value="P-loop_NTPase"/>
</dbReference>
<proteinExistence type="predicted"/>
<evidence type="ECO:0000256" key="10">
    <source>
        <dbReference type="ARBA" id="ARBA00023134"/>
    </source>
</evidence>
<keyword evidence="6" id="KW-0832">Ubl conjugation</keyword>
<dbReference type="STRING" id="7739.C3ZI98"/>
<accession>C3ZI98</accession>
<reference evidence="16" key="1">
    <citation type="journal article" date="2008" name="Nature">
        <title>The amphioxus genome and the evolution of the chordate karyotype.</title>
        <authorList>
            <consortium name="US DOE Joint Genome Institute (JGI-PGF)"/>
            <person name="Putnam N.H."/>
            <person name="Butts T."/>
            <person name="Ferrier D.E.K."/>
            <person name="Furlong R.F."/>
            <person name="Hellsten U."/>
            <person name="Kawashima T."/>
            <person name="Robinson-Rechavi M."/>
            <person name="Shoguchi E."/>
            <person name="Terry A."/>
            <person name="Yu J.-K."/>
            <person name="Benito-Gutierrez E.L."/>
            <person name="Dubchak I."/>
            <person name="Garcia-Fernandez J."/>
            <person name="Gibson-Brown J.J."/>
            <person name="Grigoriev I.V."/>
            <person name="Horton A.C."/>
            <person name="de Jong P.J."/>
            <person name="Jurka J."/>
            <person name="Kapitonov V.V."/>
            <person name="Kohara Y."/>
            <person name="Kuroki Y."/>
            <person name="Lindquist E."/>
            <person name="Lucas S."/>
            <person name="Osoegawa K."/>
            <person name="Pennacchio L.A."/>
            <person name="Salamov A.A."/>
            <person name="Satou Y."/>
            <person name="Sauka-Spengler T."/>
            <person name="Schmutz J."/>
            <person name="Shin-I T."/>
            <person name="Toyoda A."/>
            <person name="Bronner-Fraser M."/>
            <person name="Fujiyama A."/>
            <person name="Holland L.Z."/>
            <person name="Holland P.W.H."/>
            <person name="Satoh N."/>
            <person name="Rokhsar D.S."/>
        </authorList>
    </citation>
    <scope>NUCLEOTIDE SEQUENCE [LARGE SCALE GENOMIC DNA]</scope>
    <source>
        <strain evidence="16">S238N-H82</strain>
        <tissue evidence="16">Testes</tissue>
    </source>
</reference>
<dbReference type="FunFam" id="1.20.5.110:FF:000012">
    <property type="entry name" value="Mitofusin 2"/>
    <property type="match status" value="1"/>
</dbReference>
<dbReference type="Gene3D" id="1.20.5.110">
    <property type="match status" value="1"/>
</dbReference>
<evidence type="ECO:0000256" key="8">
    <source>
        <dbReference type="ARBA" id="ARBA00023054"/>
    </source>
</evidence>
<dbReference type="InParanoid" id="C3ZI98"/>
<protein>
    <recommendedName>
        <fullName evidence="15">Dynamin-type G domain-containing protein</fullName>
    </recommendedName>
</protein>
<dbReference type="InterPro" id="IPR030381">
    <property type="entry name" value="G_DYNAMIN_dom"/>
</dbReference>
<evidence type="ECO:0000256" key="14">
    <source>
        <dbReference type="SAM" id="Phobius"/>
    </source>
</evidence>
<dbReference type="GO" id="GO:0008053">
    <property type="term" value="P:mitochondrial fusion"/>
    <property type="evidence" value="ECO:0007669"/>
    <property type="project" value="InterPro"/>
</dbReference>
<feature type="coiled-coil region" evidence="12">
    <location>
        <begin position="716"/>
        <end position="753"/>
    </location>
</feature>
<dbReference type="eggNOG" id="KOG0448">
    <property type="taxonomic scope" value="Eukaryota"/>
</dbReference>
<evidence type="ECO:0000256" key="13">
    <source>
        <dbReference type="SAM" id="MobiDB-lite"/>
    </source>
</evidence>
<evidence type="ECO:0000256" key="4">
    <source>
        <dbReference type="ARBA" id="ARBA00022787"/>
    </source>
</evidence>
<dbReference type="GO" id="GO:0005741">
    <property type="term" value="C:mitochondrial outer membrane"/>
    <property type="evidence" value="ECO:0007669"/>
    <property type="project" value="UniProtKB-SubCell"/>
</dbReference>
<evidence type="ECO:0000256" key="7">
    <source>
        <dbReference type="ARBA" id="ARBA00022989"/>
    </source>
</evidence>
<dbReference type="PANTHER" id="PTHR10465:SF3">
    <property type="entry name" value="TRANSMEMBRANE GTPASE MARF-RELATED"/>
    <property type="match status" value="1"/>
</dbReference>
<name>C3ZI98_BRAFL</name>
<evidence type="ECO:0000256" key="1">
    <source>
        <dbReference type="ARBA" id="ARBA00004374"/>
    </source>
</evidence>
<evidence type="ECO:0000313" key="16">
    <source>
        <dbReference type="EMBL" id="EEN47623.1"/>
    </source>
</evidence>
<dbReference type="PROSITE" id="PS51718">
    <property type="entry name" value="G_DYNAMIN_2"/>
    <property type="match status" value="1"/>
</dbReference>